<dbReference type="SFLD" id="SFLDS00003">
    <property type="entry name" value="Haloacid_Dehalogenase"/>
    <property type="match status" value="1"/>
</dbReference>
<feature type="binding site" evidence="12">
    <location>
        <position position="91"/>
    </location>
    <ligand>
        <name>substrate</name>
    </ligand>
</feature>
<feature type="binding site" evidence="12">
    <location>
        <position position="75"/>
    </location>
    <ligand>
        <name>substrate</name>
    </ligand>
</feature>
<evidence type="ECO:0000256" key="13">
    <source>
        <dbReference type="PIRSR" id="PIRSR006118-2"/>
    </source>
</evidence>
<evidence type="ECO:0000256" key="5">
    <source>
        <dbReference type="ARBA" id="ARBA00013066"/>
    </source>
</evidence>
<dbReference type="GO" id="GO:0009103">
    <property type="term" value="P:lipopolysaccharide biosynthetic process"/>
    <property type="evidence" value="ECO:0007669"/>
    <property type="project" value="UniProtKB-UniRule"/>
</dbReference>
<comment type="subunit">
    <text evidence="4 11">Homotetramer.</text>
</comment>
<dbReference type="PANTHER" id="PTHR21485:SF3">
    <property type="entry name" value="N-ACYLNEURAMINATE CYTIDYLYLTRANSFERASE"/>
    <property type="match status" value="1"/>
</dbReference>
<dbReference type="FunFam" id="3.40.50.1000:FF:000029">
    <property type="entry name" value="3-deoxy-D-manno-octulosonate 8-phosphate phosphatase KdsC"/>
    <property type="match status" value="1"/>
</dbReference>
<dbReference type="GO" id="GO:0008781">
    <property type="term" value="F:N-acylneuraminate cytidylyltransferase activity"/>
    <property type="evidence" value="ECO:0007669"/>
    <property type="project" value="TreeGrafter"/>
</dbReference>
<evidence type="ECO:0000256" key="12">
    <source>
        <dbReference type="PIRSR" id="PIRSR006118-1"/>
    </source>
</evidence>
<evidence type="ECO:0000313" key="14">
    <source>
        <dbReference type="EMBL" id="ANF57513.1"/>
    </source>
</evidence>
<evidence type="ECO:0000256" key="1">
    <source>
        <dbReference type="ARBA" id="ARBA00000898"/>
    </source>
</evidence>
<feature type="binding site" evidence="13">
    <location>
        <position position="21"/>
    </location>
    <ligand>
        <name>Mg(2+)</name>
        <dbReference type="ChEBI" id="CHEBI:18420"/>
    </ligand>
</feature>
<evidence type="ECO:0000256" key="9">
    <source>
        <dbReference type="ARBA" id="ARBA00022842"/>
    </source>
</evidence>
<dbReference type="STRING" id="376489.A5892_08585"/>
<dbReference type="Pfam" id="PF08282">
    <property type="entry name" value="Hydrolase_3"/>
    <property type="match status" value="1"/>
</dbReference>
<dbReference type="SFLD" id="SFLDG01136">
    <property type="entry name" value="C1.6:_Phosphoserine_Phosphatas"/>
    <property type="match status" value="1"/>
</dbReference>
<organism evidence="14 15">
    <name type="scientific">Halotalea alkalilenta</name>
    <dbReference type="NCBI Taxonomy" id="376489"/>
    <lineage>
        <taxon>Bacteria</taxon>
        <taxon>Pseudomonadati</taxon>
        <taxon>Pseudomonadota</taxon>
        <taxon>Gammaproteobacteria</taxon>
        <taxon>Oceanospirillales</taxon>
        <taxon>Halomonadaceae</taxon>
        <taxon>Halotalea</taxon>
    </lineage>
</organism>
<proteinExistence type="inferred from homology"/>
<dbReference type="NCBIfam" id="TIGR01670">
    <property type="entry name" value="KdsC-phosphatas"/>
    <property type="match status" value="1"/>
</dbReference>
<sequence length="184" mass="19612">MTQHSPSLGERASRVRLLALDVDGVLTDGAVHYHSDGGETKVFDTQDGLGLRLALEHGIDIALITGRDSPMVARRASELGIAHLLQGRNDKHRALTELASRLGITLDECAYCGDDLPDLGAIQAAGLGLSVANAPEYVRVHADYVTERRGGQGAVRELCELLLEARGAWAGIVAGYRLPRQAAP</sequence>
<dbReference type="InterPro" id="IPR023214">
    <property type="entry name" value="HAD_sf"/>
</dbReference>
<dbReference type="PIRSF" id="PIRSF006118">
    <property type="entry name" value="KDO8-P_Ptase"/>
    <property type="match status" value="1"/>
</dbReference>
<feature type="binding site" evidence="13">
    <location>
        <position position="114"/>
    </location>
    <ligand>
        <name>Mg(2+)</name>
        <dbReference type="ChEBI" id="CHEBI:18420"/>
    </ligand>
</feature>
<dbReference type="KEGG" id="haa:A5892_08585"/>
<dbReference type="InterPro" id="IPR010023">
    <property type="entry name" value="KdsC_fam"/>
</dbReference>
<comment type="function">
    <text evidence="11">Catalyzes the hydrolysis of 3-deoxy-D-manno-octulosonate 8-phosphate (KDO 8-P) to 3-deoxy-D-manno-octulosonate (KDO) and inorganic phosphate.</text>
</comment>
<evidence type="ECO:0000256" key="3">
    <source>
        <dbReference type="ARBA" id="ARBA00005893"/>
    </source>
</evidence>
<comment type="similarity">
    <text evidence="3 11">Belongs to the KdsC family.</text>
</comment>
<evidence type="ECO:0000256" key="10">
    <source>
        <dbReference type="ARBA" id="ARBA00031051"/>
    </source>
</evidence>
<dbReference type="EC" id="3.1.3.45" evidence="5 11"/>
<gene>
    <name evidence="14" type="ORF">A5892_08585</name>
</gene>
<feature type="binding site" evidence="12">
    <location>
        <position position="67"/>
    </location>
    <ligand>
        <name>substrate</name>
    </ligand>
</feature>
<dbReference type="SFLD" id="SFLDG01138">
    <property type="entry name" value="C1.6.2:_Deoxy-d-mannose-octulo"/>
    <property type="match status" value="1"/>
</dbReference>
<dbReference type="AlphaFoldDB" id="A0A172YE49"/>
<dbReference type="RefSeq" id="WP_064122459.1">
    <property type="nucleotide sequence ID" value="NZ_CP015243.1"/>
</dbReference>
<keyword evidence="15" id="KW-1185">Reference proteome</keyword>
<name>A0A172YE49_9GAMM</name>
<reference evidence="14 15" key="1">
    <citation type="submission" date="2016-04" db="EMBL/GenBank/DDBJ databases">
        <title>Complete Genome Sequence of Halotalea alkalilenta IHB B 13600.</title>
        <authorList>
            <person name="Swarnkar M.K."/>
            <person name="Sharma A."/>
            <person name="Kaushal K."/>
            <person name="Soni R."/>
            <person name="Rana S."/>
            <person name="Singh A.K."/>
            <person name="Gulati A."/>
        </authorList>
    </citation>
    <scope>NUCLEOTIDE SEQUENCE [LARGE SCALE GENOMIC DNA]</scope>
    <source>
        <strain evidence="14 15">IHB B 13600</strain>
    </source>
</reference>
<keyword evidence="8 11" id="KW-0378">Hydrolase</keyword>
<evidence type="ECO:0000256" key="4">
    <source>
        <dbReference type="ARBA" id="ARBA00011881"/>
    </source>
</evidence>
<evidence type="ECO:0000256" key="7">
    <source>
        <dbReference type="ARBA" id="ARBA00022723"/>
    </source>
</evidence>
<dbReference type="GO" id="GO:0046872">
    <property type="term" value="F:metal ion binding"/>
    <property type="evidence" value="ECO:0007669"/>
    <property type="project" value="UniProtKB-UniRule"/>
</dbReference>
<comment type="cofactor">
    <cofactor evidence="2 11 13">
        <name>Mg(2+)</name>
        <dbReference type="ChEBI" id="CHEBI:18420"/>
    </cofactor>
</comment>
<evidence type="ECO:0000256" key="8">
    <source>
        <dbReference type="ARBA" id="ARBA00022801"/>
    </source>
</evidence>
<feature type="binding site" evidence="12">
    <location>
        <position position="23"/>
    </location>
    <ligand>
        <name>substrate</name>
    </ligand>
</feature>
<dbReference type="InterPro" id="IPR036412">
    <property type="entry name" value="HAD-like_sf"/>
</dbReference>
<feature type="binding site" evidence="12">
    <location>
        <position position="52"/>
    </location>
    <ligand>
        <name>substrate</name>
    </ligand>
</feature>
<dbReference type="PANTHER" id="PTHR21485">
    <property type="entry name" value="HAD SUPERFAMILY MEMBERS CMAS AND KDSC"/>
    <property type="match status" value="1"/>
</dbReference>
<evidence type="ECO:0000313" key="15">
    <source>
        <dbReference type="Proteomes" id="UP000077875"/>
    </source>
</evidence>
<protein>
    <recommendedName>
        <fullName evidence="6 11">3-deoxy-D-manno-octulosonate 8-phosphate phosphatase KdsC</fullName>
        <ecNumber evidence="5 11">3.1.3.45</ecNumber>
    </recommendedName>
    <alternativeName>
        <fullName evidence="10 11">KDO 8-P phosphatase</fullName>
    </alternativeName>
</protein>
<dbReference type="Proteomes" id="UP000077875">
    <property type="component" value="Chromosome"/>
</dbReference>
<keyword evidence="11" id="KW-0448">Lipopolysaccharide biosynthesis</keyword>
<dbReference type="Gene3D" id="3.40.50.1000">
    <property type="entry name" value="HAD superfamily/HAD-like"/>
    <property type="match status" value="1"/>
</dbReference>
<comment type="catalytic activity">
    <reaction evidence="1 11">
        <text>3-deoxy-alpha-D-manno-2-octulosonate-8-phosphate + H2O = 3-deoxy-alpha-D-manno-oct-2-ulosonate + phosphate</text>
        <dbReference type="Rhea" id="RHEA:11500"/>
        <dbReference type="ChEBI" id="CHEBI:15377"/>
        <dbReference type="ChEBI" id="CHEBI:43474"/>
        <dbReference type="ChEBI" id="CHEBI:85985"/>
        <dbReference type="ChEBI" id="CHEBI:85986"/>
        <dbReference type="EC" id="3.1.3.45"/>
    </reaction>
</comment>
<evidence type="ECO:0000256" key="11">
    <source>
        <dbReference type="PIRNR" id="PIRNR006118"/>
    </source>
</evidence>
<keyword evidence="7 11" id="KW-0479">Metal-binding</keyword>
<evidence type="ECO:0000256" key="6">
    <source>
        <dbReference type="ARBA" id="ARBA00020092"/>
    </source>
</evidence>
<evidence type="ECO:0000256" key="2">
    <source>
        <dbReference type="ARBA" id="ARBA00001946"/>
    </source>
</evidence>
<dbReference type="CDD" id="cd01630">
    <property type="entry name" value="HAD_KDO-like"/>
    <property type="match status" value="1"/>
</dbReference>
<keyword evidence="9 11" id="KW-0460">Magnesium</keyword>
<dbReference type="InterPro" id="IPR050793">
    <property type="entry name" value="CMP-NeuNAc_synthase"/>
</dbReference>
<dbReference type="SUPFAM" id="SSF56784">
    <property type="entry name" value="HAD-like"/>
    <property type="match status" value="1"/>
</dbReference>
<dbReference type="GO" id="GO:0019143">
    <property type="term" value="F:3-deoxy-manno-octulosonate-8-phosphatase activity"/>
    <property type="evidence" value="ECO:0007669"/>
    <property type="project" value="UniProtKB-UniRule"/>
</dbReference>
<accession>A0A172YE49</accession>
<dbReference type="EMBL" id="CP015243">
    <property type="protein sequence ID" value="ANF57513.1"/>
    <property type="molecule type" value="Genomic_DNA"/>
</dbReference>